<proteinExistence type="inferred from homology"/>
<dbReference type="InterPro" id="IPR003362">
    <property type="entry name" value="Bact_transf"/>
</dbReference>
<protein>
    <submittedName>
        <fullName evidence="3">Putative sugar transferase EpsL</fullName>
        <ecNumber evidence="3">2.-.-.-</ecNumber>
    </submittedName>
</protein>
<feature type="domain" description="Bacterial sugar transferase" evidence="2">
    <location>
        <begin position="27"/>
        <end position="217"/>
    </location>
</feature>
<dbReference type="PANTHER" id="PTHR30576">
    <property type="entry name" value="COLANIC BIOSYNTHESIS UDP-GLUCOSE LIPID CARRIER TRANSFERASE"/>
    <property type="match status" value="1"/>
</dbReference>
<keyword evidence="4" id="KW-1185">Reference proteome</keyword>
<dbReference type="Proteomes" id="UP000315010">
    <property type="component" value="Unassembled WGS sequence"/>
</dbReference>
<dbReference type="EMBL" id="SJPJ01000001">
    <property type="protein sequence ID" value="TWT82097.1"/>
    <property type="molecule type" value="Genomic_DNA"/>
</dbReference>
<evidence type="ECO:0000256" key="1">
    <source>
        <dbReference type="ARBA" id="ARBA00006464"/>
    </source>
</evidence>
<dbReference type="EC" id="2.-.-.-" evidence="3"/>
<evidence type="ECO:0000259" key="2">
    <source>
        <dbReference type="Pfam" id="PF02397"/>
    </source>
</evidence>
<keyword evidence="3" id="KW-0808">Transferase</keyword>
<accession>A0A5C5Z4Y5</accession>
<comment type="caution">
    <text evidence="3">The sequence shown here is derived from an EMBL/GenBank/DDBJ whole genome shotgun (WGS) entry which is preliminary data.</text>
</comment>
<dbReference type="RefSeq" id="WP_419194448.1">
    <property type="nucleotide sequence ID" value="NZ_SJPJ01000001.1"/>
</dbReference>
<organism evidence="3 4">
    <name type="scientific">Novipirellula herctigrandis</name>
    <dbReference type="NCBI Taxonomy" id="2527986"/>
    <lineage>
        <taxon>Bacteria</taxon>
        <taxon>Pseudomonadati</taxon>
        <taxon>Planctomycetota</taxon>
        <taxon>Planctomycetia</taxon>
        <taxon>Pirellulales</taxon>
        <taxon>Pirellulaceae</taxon>
        <taxon>Novipirellula</taxon>
    </lineage>
</organism>
<dbReference type="GO" id="GO:0016780">
    <property type="term" value="F:phosphotransferase activity, for other substituted phosphate groups"/>
    <property type="evidence" value="ECO:0007669"/>
    <property type="project" value="TreeGrafter"/>
</dbReference>
<dbReference type="AlphaFoldDB" id="A0A5C5Z4Y5"/>
<evidence type="ECO:0000313" key="3">
    <source>
        <dbReference type="EMBL" id="TWT82097.1"/>
    </source>
</evidence>
<name>A0A5C5Z4Y5_9BACT</name>
<dbReference type="PANTHER" id="PTHR30576:SF10">
    <property type="entry name" value="SLL5057 PROTEIN"/>
    <property type="match status" value="1"/>
</dbReference>
<gene>
    <name evidence="3" type="primary">epsL</name>
    <name evidence="3" type="ORF">CA13_35570</name>
</gene>
<comment type="similarity">
    <text evidence="1">Belongs to the bacterial sugar transferase family.</text>
</comment>
<sequence length="222" mass="25344">MILQEKERAILPVVALPIQRRPNPPWKRLFDLCGVAVLLPALSPLLMLVACYIKVVSRGPVFFVQSRVGHGGGDFRIIKFRTMHVPSVSRDARHRDFVAGYTQTDSQIRKPNYKADLIRGGNLLRKFSIDELPQLFNVLIGNMSLVGPRPDVLRIEDYQPWQLRRFEVLPGMTGLWQCSGKNRLTFDQMVHLDIEYIDSLALSQDLQIIAKTVRVVLCDHDD</sequence>
<reference evidence="3 4" key="1">
    <citation type="submission" date="2019-02" db="EMBL/GenBank/DDBJ databases">
        <title>Deep-cultivation of Planctomycetes and their phenomic and genomic characterization uncovers novel biology.</title>
        <authorList>
            <person name="Wiegand S."/>
            <person name="Jogler M."/>
            <person name="Boedeker C."/>
            <person name="Pinto D."/>
            <person name="Vollmers J."/>
            <person name="Rivas-Marin E."/>
            <person name="Kohn T."/>
            <person name="Peeters S.H."/>
            <person name="Heuer A."/>
            <person name="Rast P."/>
            <person name="Oberbeckmann S."/>
            <person name="Bunk B."/>
            <person name="Jeske O."/>
            <person name="Meyerdierks A."/>
            <person name="Storesund J.E."/>
            <person name="Kallscheuer N."/>
            <person name="Luecker S."/>
            <person name="Lage O.M."/>
            <person name="Pohl T."/>
            <person name="Merkel B.J."/>
            <person name="Hornburger P."/>
            <person name="Mueller R.-W."/>
            <person name="Bruemmer F."/>
            <person name="Labrenz M."/>
            <person name="Spormann A.M."/>
            <person name="Op Den Camp H."/>
            <person name="Overmann J."/>
            <person name="Amann R."/>
            <person name="Jetten M.S.M."/>
            <person name="Mascher T."/>
            <person name="Medema M.H."/>
            <person name="Devos D.P."/>
            <person name="Kaster A.-K."/>
            <person name="Ovreas L."/>
            <person name="Rohde M."/>
            <person name="Galperin M.Y."/>
            <person name="Jogler C."/>
        </authorList>
    </citation>
    <scope>NUCLEOTIDE SEQUENCE [LARGE SCALE GENOMIC DNA]</scope>
    <source>
        <strain evidence="3 4">CA13</strain>
    </source>
</reference>
<dbReference type="Pfam" id="PF02397">
    <property type="entry name" value="Bac_transf"/>
    <property type="match status" value="1"/>
</dbReference>
<evidence type="ECO:0000313" key="4">
    <source>
        <dbReference type="Proteomes" id="UP000315010"/>
    </source>
</evidence>